<keyword evidence="5 13" id="KW-0489">Methyltransferase</keyword>
<dbReference type="PANTHER" id="PTHR31040">
    <property type="entry name" value="NURIM"/>
    <property type="match status" value="1"/>
</dbReference>
<dbReference type="InterPro" id="IPR054700">
    <property type="entry name" value="MddA"/>
</dbReference>
<keyword evidence="14" id="KW-1185">Reference proteome</keyword>
<dbReference type="PANTHER" id="PTHR31040:SF1">
    <property type="entry name" value="NURIM"/>
    <property type="match status" value="1"/>
</dbReference>
<proteinExistence type="inferred from homology"/>
<keyword evidence="8 12" id="KW-0812">Transmembrane</keyword>
<feature type="transmembrane region" description="Helical" evidence="12">
    <location>
        <begin position="168"/>
        <end position="189"/>
    </location>
</feature>
<keyword evidence="9 12" id="KW-1133">Transmembrane helix</keyword>
<evidence type="ECO:0000256" key="5">
    <source>
        <dbReference type="ARBA" id="ARBA00022603"/>
    </source>
</evidence>
<dbReference type="Proteomes" id="UP000291562">
    <property type="component" value="Chromosome"/>
</dbReference>
<evidence type="ECO:0000256" key="6">
    <source>
        <dbReference type="ARBA" id="ARBA00022679"/>
    </source>
</evidence>
<dbReference type="KEGG" id="xbc:ELE36_12935"/>
<evidence type="ECO:0000256" key="2">
    <source>
        <dbReference type="ARBA" id="ARBA00004141"/>
    </source>
</evidence>
<organism evidence="13 14">
    <name type="scientific">Pseudolysobacter antarcticus</name>
    <dbReference type="NCBI Taxonomy" id="2511995"/>
    <lineage>
        <taxon>Bacteria</taxon>
        <taxon>Pseudomonadati</taxon>
        <taxon>Pseudomonadota</taxon>
        <taxon>Gammaproteobacteria</taxon>
        <taxon>Lysobacterales</taxon>
        <taxon>Rhodanobacteraceae</taxon>
        <taxon>Pseudolysobacter</taxon>
    </lineage>
</organism>
<dbReference type="OrthoDB" id="9789029at2"/>
<keyword evidence="10 12" id="KW-0472">Membrane</keyword>
<gene>
    <name evidence="13" type="ORF">ELE36_12935</name>
</gene>
<keyword evidence="6 13" id="KW-0808">Transferase</keyword>
<feature type="transmembrane region" description="Helical" evidence="12">
    <location>
        <begin position="7"/>
        <end position="28"/>
    </location>
</feature>
<evidence type="ECO:0000256" key="3">
    <source>
        <dbReference type="ARBA" id="ARBA00010631"/>
    </source>
</evidence>
<dbReference type="EMBL" id="CP035704">
    <property type="protein sequence ID" value="QBB71184.1"/>
    <property type="molecule type" value="Genomic_DNA"/>
</dbReference>
<keyword evidence="7" id="KW-0949">S-adenosyl-L-methionine</keyword>
<sequence>MNLFYRLYALLSYGLFLAWFLYAVGFVGDLFVPKSISAPAGVGGWTALIVDTAVLVAFAIQHSVMARPAFKQLWTSVVPTAIERSTYVLFSSLFFFLVFVAWQPLPTAVWDLHGTLAAQVLLVMYALGWLVVLLSSFMISHFELFGLTQAWRRARDVPAPDSAFIEVFFYRFVRHPIMLGFLLVCWAAPVMTQGRLLFALLMSAYIFIGVRLEEHDLVQKLGDVYRNYRTRVPMVLPLPRRKQLNAAAADKSDVAG</sequence>
<protein>
    <recommendedName>
        <fullName evidence="4">methanethiol S-methyltransferase</fullName>
        <ecNumber evidence="4">2.1.1.334</ecNumber>
    </recommendedName>
</protein>
<evidence type="ECO:0000256" key="8">
    <source>
        <dbReference type="ARBA" id="ARBA00022692"/>
    </source>
</evidence>
<evidence type="ECO:0000256" key="4">
    <source>
        <dbReference type="ARBA" id="ARBA00012149"/>
    </source>
</evidence>
<dbReference type="RefSeq" id="WP_129833940.1">
    <property type="nucleotide sequence ID" value="NZ_CP035704.1"/>
</dbReference>
<evidence type="ECO:0000256" key="10">
    <source>
        <dbReference type="ARBA" id="ARBA00023136"/>
    </source>
</evidence>
<evidence type="ECO:0000256" key="7">
    <source>
        <dbReference type="ARBA" id="ARBA00022691"/>
    </source>
</evidence>
<dbReference type="GO" id="GO:0032259">
    <property type="term" value="P:methylation"/>
    <property type="evidence" value="ECO:0007669"/>
    <property type="project" value="UniProtKB-KW"/>
</dbReference>
<name>A0A411HL95_9GAMM</name>
<comment type="function">
    <text evidence="1">Catalyzes the methylation of methanethiol (MeSH) to yield dimethylsulphide (DMS).</text>
</comment>
<evidence type="ECO:0000313" key="14">
    <source>
        <dbReference type="Proteomes" id="UP000291562"/>
    </source>
</evidence>
<evidence type="ECO:0000256" key="12">
    <source>
        <dbReference type="SAM" id="Phobius"/>
    </source>
</evidence>
<evidence type="ECO:0000313" key="13">
    <source>
        <dbReference type="EMBL" id="QBB71184.1"/>
    </source>
</evidence>
<comment type="subcellular location">
    <subcellularLocation>
        <location evidence="2">Membrane</location>
        <topology evidence="2">Multi-pass membrane protein</topology>
    </subcellularLocation>
</comment>
<dbReference type="NCBIfam" id="NF045656">
    <property type="entry name" value="MeththiolMtaseMddA"/>
    <property type="match status" value="1"/>
</dbReference>
<feature type="transmembrane region" description="Helical" evidence="12">
    <location>
        <begin position="81"/>
        <end position="102"/>
    </location>
</feature>
<feature type="transmembrane region" description="Helical" evidence="12">
    <location>
        <begin position="122"/>
        <end position="147"/>
    </location>
</feature>
<comment type="similarity">
    <text evidence="3">Belongs to the nurim family.</text>
</comment>
<feature type="transmembrane region" description="Helical" evidence="12">
    <location>
        <begin position="40"/>
        <end position="60"/>
    </location>
</feature>
<dbReference type="GO" id="GO:0008168">
    <property type="term" value="F:methyltransferase activity"/>
    <property type="evidence" value="ECO:0007669"/>
    <property type="project" value="UniProtKB-KW"/>
</dbReference>
<dbReference type="Gene3D" id="1.20.120.1630">
    <property type="match status" value="1"/>
</dbReference>
<dbReference type="EC" id="2.1.1.334" evidence="4"/>
<dbReference type="GO" id="GO:0016020">
    <property type="term" value="C:membrane"/>
    <property type="evidence" value="ECO:0007669"/>
    <property type="project" value="UniProtKB-SubCell"/>
</dbReference>
<dbReference type="AlphaFoldDB" id="A0A411HL95"/>
<comment type="catalytic activity">
    <reaction evidence="11">
        <text>methanethiol + S-adenosyl-L-methionine = dimethyl sulfide + S-adenosyl-L-homocysteine + H(+)</text>
        <dbReference type="Rhea" id="RHEA:50428"/>
        <dbReference type="ChEBI" id="CHEBI:15378"/>
        <dbReference type="ChEBI" id="CHEBI:16007"/>
        <dbReference type="ChEBI" id="CHEBI:17437"/>
        <dbReference type="ChEBI" id="CHEBI:57856"/>
        <dbReference type="ChEBI" id="CHEBI:59789"/>
        <dbReference type="EC" id="2.1.1.334"/>
    </reaction>
</comment>
<evidence type="ECO:0000256" key="11">
    <source>
        <dbReference type="ARBA" id="ARBA00048134"/>
    </source>
</evidence>
<dbReference type="InterPro" id="IPR033580">
    <property type="entry name" value="Nurim-like"/>
</dbReference>
<evidence type="ECO:0000256" key="9">
    <source>
        <dbReference type="ARBA" id="ARBA00022989"/>
    </source>
</evidence>
<evidence type="ECO:0000256" key="1">
    <source>
        <dbReference type="ARBA" id="ARBA00002096"/>
    </source>
</evidence>
<reference evidence="13 14" key="1">
    <citation type="submission" date="2019-01" db="EMBL/GenBank/DDBJ databases">
        <title>Pseudolysobacter antarctica gen. nov., sp. nov., isolated from Fildes Peninsula, Antarctica.</title>
        <authorList>
            <person name="Wei Z."/>
            <person name="Peng F."/>
        </authorList>
    </citation>
    <scope>NUCLEOTIDE SEQUENCE [LARGE SCALE GENOMIC DNA]</scope>
    <source>
        <strain evidence="13 14">AQ6-296</strain>
    </source>
</reference>
<accession>A0A411HL95</accession>